<comment type="caution">
    <text evidence="2">The sequence shown here is derived from an EMBL/GenBank/DDBJ whole genome shotgun (WGS) entry which is preliminary data.</text>
</comment>
<evidence type="ECO:0000313" key="2">
    <source>
        <dbReference type="EMBL" id="OWK40348.1"/>
    </source>
</evidence>
<name>A0A225DP38_9BACT</name>
<protein>
    <submittedName>
        <fullName evidence="2">Putative acetyltransferase</fullName>
    </submittedName>
</protein>
<dbReference type="PROSITE" id="PS51186">
    <property type="entry name" value="GNAT"/>
    <property type="match status" value="1"/>
</dbReference>
<dbReference type="AlphaFoldDB" id="A0A225DP38"/>
<dbReference type="CDD" id="cd04301">
    <property type="entry name" value="NAT_SF"/>
    <property type="match status" value="1"/>
</dbReference>
<proteinExistence type="predicted"/>
<dbReference type="InterPro" id="IPR052564">
    <property type="entry name" value="N-acetyltrans/Recomb-assoc"/>
</dbReference>
<dbReference type="InterPro" id="IPR000182">
    <property type="entry name" value="GNAT_dom"/>
</dbReference>
<dbReference type="Pfam" id="PF13673">
    <property type="entry name" value="Acetyltransf_10"/>
    <property type="match status" value="1"/>
</dbReference>
<keyword evidence="3" id="KW-1185">Reference proteome</keyword>
<organism evidence="2 3">
    <name type="scientific">Fimbriiglobus ruber</name>
    <dbReference type="NCBI Taxonomy" id="1908690"/>
    <lineage>
        <taxon>Bacteria</taxon>
        <taxon>Pseudomonadati</taxon>
        <taxon>Planctomycetota</taxon>
        <taxon>Planctomycetia</taxon>
        <taxon>Gemmatales</taxon>
        <taxon>Gemmataceae</taxon>
        <taxon>Fimbriiglobus</taxon>
    </lineage>
</organism>
<evidence type="ECO:0000259" key="1">
    <source>
        <dbReference type="PROSITE" id="PS51186"/>
    </source>
</evidence>
<gene>
    <name evidence="2" type="ORF">FRUB_05267</name>
</gene>
<accession>A0A225DP38</accession>
<dbReference type="PANTHER" id="PTHR43451:SF1">
    <property type="entry name" value="ACETYLTRANSFERASE"/>
    <property type="match status" value="1"/>
</dbReference>
<evidence type="ECO:0000313" key="3">
    <source>
        <dbReference type="Proteomes" id="UP000214646"/>
    </source>
</evidence>
<dbReference type="Gene3D" id="3.40.630.30">
    <property type="match status" value="1"/>
</dbReference>
<sequence>MEIRHFRPDDIPTLVALFRDTIRRVNSRDYSPEQVRAWAPDDVDPARWATLTDRFTVVAEMGGHVAGFADLETDGHVDRFFVHADYQRQGVGRALLAALVAEAVRVGMGRLFAEVSITARPFFTRHGFSVLAEQVIQVRGVSMTNFRMERRF</sequence>
<dbReference type="Proteomes" id="UP000214646">
    <property type="component" value="Unassembled WGS sequence"/>
</dbReference>
<dbReference type="PANTHER" id="PTHR43451">
    <property type="entry name" value="ACETYLTRANSFERASE (GNAT) FAMILY PROTEIN"/>
    <property type="match status" value="1"/>
</dbReference>
<dbReference type="SUPFAM" id="SSF55729">
    <property type="entry name" value="Acyl-CoA N-acyltransferases (Nat)"/>
    <property type="match status" value="1"/>
</dbReference>
<dbReference type="EMBL" id="NIDE01000008">
    <property type="protein sequence ID" value="OWK40348.1"/>
    <property type="molecule type" value="Genomic_DNA"/>
</dbReference>
<dbReference type="InterPro" id="IPR016181">
    <property type="entry name" value="Acyl_CoA_acyltransferase"/>
</dbReference>
<dbReference type="GO" id="GO:0016747">
    <property type="term" value="F:acyltransferase activity, transferring groups other than amino-acyl groups"/>
    <property type="evidence" value="ECO:0007669"/>
    <property type="project" value="InterPro"/>
</dbReference>
<keyword evidence="2" id="KW-0808">Transferase</keyword>
<feature type="domain" description="N-acetyltransferase" evidence="1">
    <location>
        <begin position="1"/>
        <end position="152"/>
    </location>
</feature>
<reference evidence="3" key="1">
    <citation type="submission" date="2017-06" db="EMBL/GenBank/DDBJ databases">
        <title>Genome analysis of Fimbriiglobus ruber SP5, the first member of the order Planctomycetales with confirmed chitinolytic capability.</title>
        <authorList>
            <person name="Ravin N.V."/>
            <person name="Rakitin A.L."/>
            <person name="Ivanova A.A."/>
            <person name="Beletsky A.V."/>
            <person name="Kulichevskaya I.S."/>
            <person name="Mardanov A.V."/>
            <person name="Dedysh S.N."/>
        </authorList>
    </citation>
    <scope>NUCLEOTIDE SEQUENCE [LARGE SCALE GENOMIC DNA]</scope>
    <source>
        <strain evidence="3">SP5</strain>
    </source>
</reference>